<dbReference type="EMBL" id="BQNB010013757">
    <property type="protein sequence ID" value="GJT19916.1"/>
    <property type="molecule type" value="Genomic_DNA"/>
</dbReference>
<feature type="non-terminal residue" evidence="2">
    <location>
        <position position="1"/>
    </location>
</feature>
<feature type="region of interest" description="Disordered" evidence="1">
    <location>
        <begin position="1"/>
        <end position="24"/>
    </location>
</feature>
<accession>A0ABQ5BYU0</accession>
<keyword evidence="3" id="KW-1185">Reference proteome</keyword>
<reference evidence="2" key="2">
    <citation type="submission" date="2022-01" db="EMBL/GenBank/DDBJ databases">
        <authorList>
            <person name="Yamashiro T."/>
            <person name="Shiraishi A."/>
            <person name="Satake H."/>
            <person name="Nakayama K."/>
        </authorList>
    </citation>
    <scope>NUCLEOTIDE SEQUENCE</scope>
</reference>
<protein>
    <submittedName>
        <fullName evidence="2">Uncharacterized protein</fullName>
    </submittedName>
</protein>
<sequence>NYEADNAGNTQDNQEHKKEHHDPSTCHVRRFEMIKHSFDVDDEYVAIKEYEMQYGVSLGLGYGVLTTCTDLAVKKSTIWYTLKKTCVELIRAF</sequence>
<gene>
    <name evidence="2" type="ORF">Tco_0878622</name>
</gene>
<evidence type="ECO:0000256" key="1">
    <source>
        <dbReference type="SAM" id="MobiDB-lite"/>
    </source>
</evidence>
<evidence type="ECO:0000313" key="3">
    <source>
        <dbReference type="Proteomes" id="UP001151760"/>
    </source>
</evidence>
<dbReference type="Proteomes" id="UP001151760">
    <property type="component" value="Unassembled WGS sequence"/>
</dbReference>
<proteinExistence type="predicted"/>
<comment type="caution">
    <text evidence="2">The sequence shown here is derived from an EMBL/GenBank/DDBJ whole genome shotgun (WGS) entry which is preliminary data.</text>
</comment>
<name>A0ABQ5BYU0_9ASTR</name>
<reference evidence="2" key="1">
    <citation type="journal article" date="2022" name="Int. J. Mol. Sci.">
        <title>Draft Genome of Tanacetum Coccineum: Genomic Comparison of Closely Related Tanacetum-Family Plants.</title>
        <authorList>
            <person name="Yamashiro T."/>
            <person name="Shiraishi A."/>
            <person name="Nakayama K."/>
            <person name="Satake H."/>
        </authorList>
    </citation>
    <scope>NUCLEOTIDE SEQUENCE</scope>
</reference>
<evidence type="ECO:0000313" key="2">
    <source>
        <dbReference type="EMBL" id="GJT19916.1"/>
    </source>
</evidence>
<organism evidence="2 3">
    <name type="scientific">Tanacetum coccineum</name>
    <dbReference type="NCBI Taxonomy" id="301880"/>
    <lineage>
        <taxon>Eukaryota</taxon>
        <taxon>Viridiplantae</taxon>
        <taxon>Streptophyta</taxon>
        <taxon>Embryophyta</taxon>
        <taxon>Tracheophyta</taxon>
        <taxon>Spermatophyta</taxon>
        <taxon>Magnoliopsida</taxon>
        <taxon>eudicotyledons</taxon>
        <taxon>Gunneridae</taxon>
        <taxon>Pentapetalae</taxon>
        <taxon>asterids</taxon>
        <taxon>campanulids</taxon>
        <taxon>Asterales</taxon>
        <taxon>Asteraceae</taxon>
        <taxon>Asteroideae</taxon>
        <taxon>Anthemideae</taxon>
        <taxon>Anthemidinae</taxon>
        <taxon>Tanacetum</taxon>
    </lineage>
</organism>
<feature type="compositionally biased region" description="Basic and acidic residues" evidence="1">
    <location>
        <begin position="13"/>
        <end position="24"/>
    </location>
</feature>